<sequence>MLDLGHELFMPGQDFGGVEHCAGPVCCGVVLRVVFGAGTPFVDVCAQGVPVGVAACREGLADASIAVADADRVFFAHGVRELSKAAVFLGDDEVLGHHSSSS</sequence>
<gene>
    <name evidence="1" type="ORF">RHRU231_620012</name>
</gene>
<protein>
    <submittedName>
        <fullName evidence="1">Uncharacterized protein</fullName>
    </submittedName>
</protein>
<dbReference type="Proteomes" id="UP000042997">
    <property type="component" value="Unassembled WGS sequence"/>
</dbReference>
<evidence type="ECO:0000313" key="1">
    <source>
        <dbReference type="EMBL" id="CDZ90121.1"/>
    </source>
</evidence>
<name>A0A098BQW9_9NOCA</name>
<dbReference type="EMBL" id="CCSD01000075">
    <property type="protein sequence ID" value="CDZ90121.1"/>
    <property type="molecule type" value="Genomic_DNA"/>
</dbReference>
<proteinExistence type="predicted"/>
<evidence type="ECO:0000313" key="2">
    <source>
        <dbReference type="Proteomes" id="UP000042997"/>
    </source>
</evidence>
<reference evidence="1 2" key="1">
    <citation type="journal article" date="2014" name="Genome Announc.">
        <title>Draft Genome Sequence of Propane- and Butane-Oxidizing Actinobacterium Rhodococcus ruber IEGM 231.</title>
        <authorList>
            <person name="Ivshina I.B."/>
            <person name="Kuyukina M.S."/>
            <person name="Krivoruchko A.V."/>
            <person name="Barbe V."/>
            <person name="Fischer C."/>
        </authorList>
    </citation>
    <scope>NUCLEOTIDE SEQUENCE [LARGE SCALE GENOMIC DNA]</scope>
</reference>
<accession>A0A098BQW9</accession>
<dbReference type="AlphaFoldDB" id="A0A098BQW9"/>
<organism evidence="1 2">
    <name type="scientific">Rhodococcus ruber</name>
    <dbReference type="NCBI Taxonomy" id="1830"/>
    <lineage>
        <taxon>Bacteria</taxon>
        <taxon>Bacillati</taxon>
        <taxon>Actinomycetota</taxon>
        <taxon>Actinomycetes</taxon>
        <taxon>Mycobacteriales</taxon>
        <taxon>Nocardiaceae</taxon>
        <taxon>Rhodococcus</taxon>
    </lineage>
</organism>